<name>A0ABD3GHF6_9MARC</name>
<dbReference type="Pfam" id="PF00022">
    <property type="entry name" value="Actin"/>
    <property type="match status" value="2"/>
</dbReference>
<dbReference type="Proteomes" id="UP001633002">
    <property type="component" value="Unassembled WGS sequence"/>
</dbReference>
<dbReference type="CDD" id="cd10206">
    <property type="entry name" value="ASKHA_NBD_Arp8-like"/>
    <property type="match status" value="1"/>
</dbReference>
<evidence type="ECO:0000256" key="1">
    <source>
        <dbReference type="RuleBase" id="RU000487"/>
    </source>
</evidence>
<accession>A0ABD3GHF6</accession>
<protein>
    <recommendedName>
        <fullName evidence="5">Actin-related protein 8</fullName>
    </recommendedName>
</protein>
<proteinExistence type="inferred from homology"/>
<evidence type="ECO:0008006" key="5">
    <source>
        <dbReference type="Google" id="ProtNLM"/>
    </source>
</evidence>
<keyword evidence="4" id="KW-1185">Reference proteome</keyword>
<feature type="compositionally biased region" description="Basic and acidic residues" evidence="2">
    <location>
        <begin position="209"/>
        <end position="245"/>
    </location>
</feature>
<dbReference type="PANTHER" id="PTHR11937">
    <property type="entry name" value="ACTIN"/>
    <property type="match status" value="1"/>
</dbReference>
<comment type="caution">
    <text evidence="3">The sequence shown here is derived from an EMBL/GenBank/DDBJ whole genome shotgun (WGS) entry which is preliminary data.</text>
</comment>
<evidence type="ECO:0000313" key="4">
    <source>
        <dbReference type="Proteomes" id="UP001633002"/>
    </source>
</evidence>
<sequence>MVQLSKRQHTLNTALSSLRLAKCITPCFGKGELRSTHASDERHLISERGSDVVVINFGSANLRVGLATDNAAIVVPHCIAHHLLTKESTDGESLRTRGAIGEQLSTPPAVPKPERGEISKMVELQLKMKPLNPDHEGLSEDAEAQRWRTLEIDEDRAFQWTQVVEAESDEEEDGLVTTEKVFGTTRDEPKTPPSISPEKGEENDNDTETDPHPTEEDKPVKVEQQIHDIMEQDEDSPKPSEKGTPRENASGTSSSDSEKQEGSDSEIPLEVRLTADDPAVDSDINNPRKRRLTYRGFICGEEALKIPATEPYILRRPICRGRFNVNPRYSFQQVYDDMVSIWNWVLTEKLALNRDIRYQYSVVLVVPDTFDNREMKEVLTIVLKDLKFRAAVVHQECVAATFGNGISSACVVDMGAQITSIVCIEDGVALPSTRIILPFGGEDISRCLLWVQRRWQTWPRLDTDPLADSLDLQMLESIKEERCLILEGEQQGVVDIYCREAGQPTRVFKAYLKGLNVPVMGLFYPTLLAPEEYPSLRPWFYVDHEDYLDDSFHGEQVKRPEAMDLAPTMASNGVGLPVAGALSSDVSIEIDDTGANPTIDDAAMGLAQAIVISILSTGRADIQKKLFASIQLVGGVALTRGLVDAVEERVLHGIPAHEAVDTVAVLQNRTDAPVTCWKGGAVLGILDFQREAWVQADEWVSGGVRIGGGRKYRDSLTLQSQALWYNTNPE</sequence>
<dbReference type="InterPro" id="IPR043129">
    <property type="entry name" value="ATPase_NBD"/>
</dbReference>
<comment type="similarity">
    <text evidence="1">Belongs to the actin family.</text>
</comment>
<gene>
    <name evidence="3" type="ORF">R1sor_020835</name>
</gene>
<dbReference type="SUPFAM" id="SSF53067">
    <property type="entry name" value="Actin-like ATPase domain"/>
    <property type="match status" value="2"/>
</dbReference>
<dbReference type="Gene3D" id="3.90.640.10">
    <property type="entry name" value="Actin, Chain A, domain 4"/>
    <property type="match status" value="1"/>
</dbReference>
<dbReference type="Gene3D" id="3.30.420.40">
    <property type="match status" value="3"/>
</dbReference>
<feature type="region of interest" description="Disordered" evidence="2">
    <location>
        <begin position="165"/>
        <end position="286"/>
    </location>
</feature>
<dbReference type="SMART" id="SM00268">
    <property type="entry name" value="ACTIN"/>
    <property type="match status" value="1"/>
</dbReference>
<dbReference type="AlphaFoldDB" id="A0ABD3GHF6"/>
<evidence type="ECO:0000313" key="3">
    <source>
        <dbReference type="EMBL" id="KAL3677879.1"/>
    </source>
</evidence>
<dbReference type="InterPro" id="IPR004000">
    <property type="entry name" value="Actin"/>
</dbReference>
<reference evidence="3 4" key="1">
    <citation type="submission" date="2024-09" db="EMBL/GenBank/DDBJ databases">
        <title>Chromosome-scale assembly of Riccia sorocarpa.</title>
        <authorList>
            <person name="Paukszto L."/>
        </authorList>
    </citation>
    <scope>NUCLEOTIDE SEQUENCE [LARGE SCALE GENOMIC DNA]</scope>
    <source>
        <strain evidence="3">LP-2024</strain>
        <tissue evidence="3">Aerial parts of the thallus</tissue>
    </source>
</reference>
<dbReference type="EMBL" id="JBJQOH010000007">
    <property type="protein sequence ID" value="KAL3677879.1"/>
    <property type="molecule type" value="Genomic_DNA"/>
</dbReference>
<evidence type="ECO:0000256" key="2">
    <source>
        <dbReference type="SAM" id="MobiDB-lite"/>
    </source>
</evidence>
<organism evidence="3 4">
    <name type="scientific">Riccia sorocarpa</name>
    <dbReference type="NCBI Taxonomy" id="122646"/>
    <lineage>
        <taxon>Eukaryota</taxon>
        <taxon>Viridiplantae</taxon>
        <taxon>Streptophyta</taxon>
        <taxon>Embryophyta</taxon>
        <taxon>Marchantiophyta</taxon>
        <taxon>Marchantiopsida</taxon>
        <taxon>Marchantiidae</taxon>
        <taxon>Marchantiales</taxon>
        <taxon>Ricciaceae</taxon>
        <taxon>Riccia</taxon>
    </lineage>
</organism>